<dbReference type="PANTHER" id="PTHR43293">
    <property type="entry name" value="ACETATE COA-TRANSFERASE YDIF"/>
    <property type="match status" value="1"/>
</dbReference>
<dbReference type="Gene3D" id="3.40.1080.10">
    <property type="entry name" value="Glutaconate Coenzyme A-transferase"/>
    <property type="match status" value="2"/>
</dbReference>
<dbReference type="SMART" id="SM00882">
    <property type="entry name" value="CoA_trans"/>
    <property type="match status" value="1"/>
</dbReference>
<keyword evidence="3" id="KW-1185">Reference proteome</keyword>
<proteinExistence type="inferred from homology"/>
<dbReference type="Pfam" id="PF01144">
    <property type="entry name" value="CoA_trans"/>
    <property type="match status" value="1"/>
</dbReference>
<dbReference type="SUPFAM" id="SSF100950">
    <property type="entry name" value="NagB/RpiA/CoA transferase-like"/>
    <property type="match status" value="2"/>
</dbReference>
<protein>
    <submittedName>
        <fullName evidence="2">3-oxoacid CoA-transferase</fullName>
    </submittedName>
</protein>
<evidence type="ECO:0000256" key="1">
    <source>
        <dbReference type="ARBA" id="ARBA00007047"/>
    </source>
</evidence>
<dbReference type="Proteomes" id="UP001500449">
    <property type="component" value="Unassembled WGS sequence"/>
</dbReference>
<dbReference type="EMBL" id="BAAAQK010000023">
    <property type="protein sequence ID" value="GAA1868850.1"/>
    <property type="molecule type" value="Genomic_DNA"/>
</dbReference>
<gene>
    <name evidence="2" type="ORF">GCM10009836_56720</name>
</gene>
<organism evidence="2 3">
    <name type="scientific">Pseudonocardia ailaonensis</name>
    <dbReference type="NCBI Taxonomy" id="367279"/>
    <lineage>
        <taxon>Bacteria</taxon>
        <taxon>Bacillati</taxon>
        <taxon>Actinomycetota</taxon>
        <taxon>Actinomycetes</taxon>
        <taxon>Pseudonocardiales</taxon>
        <taxon>Pseudonocardiaceae</taxon>
        <taxon>Pseudonocardia</taxon>
    </lineage>
</organism>
<comment type="similarity">
    <text evidence="1">Belongs to the 3-oxoacid CoA-transferase subunit B family.</text>
</comment>
<dbReference type="PANTHER" id="PTHR43293:SF3">
    <property type="entry name" value="CHOLESTEROL RING-CLEAVING HYDROLASE IPDB SUBUNIT"/>
    <property type="match status" value="1"/>
</dbReference>
<evidence type="ECO:0000313" key="2">
    <source>
        <dbReference type="EMBL" id="GAA1868850.1"/>
    </source>
</evidence>
<comment type="caution">
    <text evidence="2">The sequence shown here is derived from an EMBL/GenBank/DDBJ whole genome shotgun (WGS) entry which is preliminary data.</text>
</comment>
<accession>A0ABN2NHA5</accession>
<dbReference type="Gene3D" id="3.30.30.40">
    <property type="match status" value="1"/>
</dbReference>
<sequence length="562" mass="58803">MSLGEAVRLVEPGDHVHLAYSEARPNAAVSALVRRFAGLGGHEAGLTVSTGGLVSSQASLVSEGTAKRIIASFVGDNFPTGAPNRLFQTAIDEGRVELEEVTLWTLVARLMAGALGLPSVPVRSLVGSDLARQSWVSEEPGEGGTVLTASALRPDITVVHGVAADRHGNVILSPPYGEAAWGSLAARRGVIAAVEAIVDDDVIRRNQALVGIPSHLVKAVAEVPLGAHPYGLYSPIPEVAGYVEDEEFILEQRRASRELDRYRAWVQEWVHGVADHEAYLGKLGYDRIQRLVGGAGAGVWRVDSAGDPSWPAAPGAEELMVHEAARLIGARLTGGGFEVLMTGIGYANLAAWLAHSRLGEGAVPLMAEIGAYGYEPRPGDPFIFSHRNLPTCTWMTGVTEILGSVMASGNSRSLAVLGAGTIDRHGNTNSSRDADGRFLVGSGGANDIASGAAEVILVVKHGRSRLVEQVPFVTCPGDRVGAIVTTRCVLERRPGGTEFAMTAVLPAPGETLADAVRSAREGIGWEVAVAADVAPFAPVDEAAAAALRAFDPRHSFLPGAAA</sequence>
<reference evidence="2 3" key="1">
    <citation type="journal article" date="2019" name="Int. J. Syst. Evol. Microbiol.">
        <title>The Global Catalogue of Microorganisms (GCM) 10K type strain sequencing project: providing services to taxonomists for standard genome sequencing and annotation.</title>
        <authorList>
            <consortium name="The Broad Institute Genomics Platform"/>
            <consortium name="The Broad Institute Genome Sequencing Center for Infectious Disease"/>
            <person name="Wu L."/>
            <person name="Ma J."/>
        </authorList>
    </citation>
    <scope>NUCLEOTIDE SEQUENCE [LARGE SCALE GENOMIC DNA]</scope>
    <source>
        <strain evidence="2 3">JCM 16009</strain>
    </source>
</reference>
<dbReference type="InterPro" id="IPR004165">
    <property type="entry name" value="CoA_trans_fam_I"/>
</dbReference>
<name>A0ABN2NHA5_9PSEU</name>
<dbReference type="InterPro" id="IPR037171">
    <property type="entry name" value="NagB/RpiA_transferase-like"/>
</dbReference>
<evidence type="ECO:0000313" key="3">
    <source>
        <dbReference type="Proteomes" id="UP001500449"/>
    </source>
</evidence>